<protein>
    <submittedName>
        <fullName evidence="1">SDR family NAD(P)-dependent oxidoreductase</fullName>
    </submittedName>
</protein>
<accession>A0A387BL51</accession>
<keyword evidence="2" id="KW-1185">Reference proteome</keyword>
<dbReference type="InterPro" id="IPR002347">
    <property type="entry name" value="SDR_fam"/>
</dbReference>
<dbReference type="OrthoDB" id="9799818at2"/>
<dbReference type="PRINTS" id="PR00081">
    <property type="entry name" value="GDHRDH"/>
</dbReference>
<dbReference type="EMBL" id="CP032624">
    <property type="protein sequence ID" value="AYG04603.1"/>
    <property type="molecule type" value="Genomic_DNA"/>
</dbReference>
<evidence type="ECO:0000313" key="1">
    <source>
        <dbReference type="EMBL" id="AYG04603.1"/>
    </source>
</evidence>
<organism evidence="1 2">
    <name type="scientific">Gryllotalpicola protaetiae</name>
    <dbReference type="NCBI Taxonomy" id="2419771"/>
    <lineage>
        <taxon>Bacteria</taxon>
        <taxon>Bacillati</taxon>
        <taxon>Actinomycetota</taxon>
        <taxon>Actinomycetes</taxon>
        <taxon>Micrococcales</taxon>
        <taxon>Microbacteriaceae</taxon>
        <taxon>Gryllotalpicola</taxon>
    </lineage>
</organism>
<dbReference type="InterPro" id="IPR036291">
    <property type="entry name" value="NAD(P)-bd_dom_sf"/>
</dbReference>
<gene>
    <name evidence="1" type="ORF">D7I44_14450</name>
</gene>
<proteinExistence type="predicted"/>
<dbReference type="Proteomes" id="UP000275069">
    <property type="component" value="Chromosome"/>
</dbReference>
<dbReference type="PANTHER" id="PTHR43431:SF1">
    <property type="entry name" value="OS08G0476300 PROTEIN"/>
    <property type="match status" value="1"/>
</dbReference>
<dbReference type="PANTHER" id="PTHR43431">
    <property type="entry name" value="OXIDOREDUCTASE, SHORT CHAIN DEHYDROGENASE/REDUCTASE FAMILY (AFU_ORTHOLOGUE AFUA_5G14000)"/>
    <property type="match status" value="1"/>
</dbReference>
<sequence>MTGSVFIIGAGPGIGAAVARRFARENRPIALLARRHETLEAVRSSVLSQVAIATVAADCSDERSLRRGLDTAVAEVGPPEVVIYNAAVIRPDRIGELTMSRILKTWAVDVGGAAIAGSHLIPTMVDNGGGSFLITGGMPTPKFDYVTLSLGKLGVRTLARILDAEFATQGLHVASVTISDVVAPGGRYDPDIIAEHYWSLHVQPAESWDLEVVI</sequence>
<dbReference type="RefSeq" id="WP_120790132.1">
    <property type="nucleotide sequence ID" value="NZ_CP032624.1"/>
</dbReference>
<dbReference type="KEGG" id="gry:D7I44_14450"/>
<dbReference type="SUPFAM" id="SSF51735">
    <property type="entry name" value="NAD(P)-binding Rossmann-fold domains"/>
    <property type="match status" value="1"/>
</dbReference>
<dbReference type="AlphaFoldDB" id="A0A387BL51"/>
<dbReference type="Gene3D" id="3.40.50.720">
    <property type="entry name" value="NAD(P)-binding Rossmann-like Domain"/>
    <property type="match status" value="1"/>
</dbReference>
<name>A0A387BL51_9MICO</name>
<evidence type="ECO:0000313" key="2">
    <source>
        <dbReference type="Proteomes" id="UP000275069"/>
    </source>
</evidence>
<dbReference type="Pfam" id="PF00106">
    <property type="entry name" value="adh_short"/>
    <property type="match status" value="1"/>
</dbReference>
<reference evidence="1 2" key="1">
    <citation type="submission" date="2018-09" db="EMBL/GenBank/DDBJ databases">
        <title>Genome sequencing of strain 2DFW10M-5.</title>
        <authorList>
            <person name="Heo J."/>
            <person name="Kim S.-J."/>
            <person name="Kwon S.-W."/>
        </authorList>
    </citation>
    <scope>NUCLEOTIDE SEQUENCE [LARGE SCALE GENOMIC DNA]</scope>
    <source>
        <strain evidence="1 2">2DFW10M-5</strain>
    </source>
</reference>